<dbReference type="AlphaFoldDB" id="U4LBJ7"/>
<organism evidence="2 3">
    <name type="scientific">Pyronema omphalodes (strain CBS 100304)</name>
    <name type="common">Pyronema confluens</name>
    <dbReference type="NCBI Taxonomy" id="1076935"/>
    <lineage>
        <taxon>Eukaryota</taxon>
        <taxon>Fungi</taxon>
        <taxon>Dikarya</taxon>
        <taxon>Ascomycota</taxon>
        <taxon>Pezizomycotina</taxon>
        <taxon>Pezizomycetes</taxon>
        <taxon>Pezizales</taxon>
        <taxon>Pyronemataceae</taxon>
        <taxon>Pyronema</taxon>
    </lineage>
</organism>
<keyword evidence="3" id="KW-1185">Reference proteome</keyword>
<dbReference type="Proteomes" id="UP000018144">
    <property type="component" value="Unassembled WGS sequence"/>
</dbReference>
<feature type="region of interest" description="Disordered" evidence="1">
    <location>
        <begin position="30"/>
        <end position="62"/>
    </location>
</feature>
<name>U4LBJ7_PYROM</name>
<evidence type="ECO:0000313" key="2">
    <source>
        <dbReference type="EMBL" id="CCX07687.1"/>
    </source>
</evidence>
<evidence type="ECO:0000313" key="3">
    <source>
        <dbReference type="Proteomes" id="UP000018144"/>
    </source>
</evidence>
<protein>
    <submittedName>
        <fullName evidence="2">Uncharacterized protein</fullName>
    </submittedName>
</protein>
<evidence type="ECO:0000256" key="1">
    <source>
        <dbReference type="SAM" id="MobiDB-lite"/>
    </source>
</evidence>
<sequence length="79" mass="8836">MRVSIWHACAAQHTYHTNWIVERIHNSSQLDTGSIHSDARPLVEPDPKPEPKPNAATTQTSSLQGLTLWKPGLSSKYFV</sequence>
<gene>
    <name evidence="2" type="ORF">PCON_07276</name>
</gene>
<accession>U4LBJ7</accession>
<reference evidence="2 3" key="1">
    <citation type="journal article" date="2013" name="PLoS Genet.">
        <title>The genome and development-dependent transcriptomes of Pyronema confluens: a window into fungal evolution.</title>
        <authorList>
            <person name="Traeger S."/>
            <person name="Altegoer F."/>
            <person name="Freitag M."/>
            <person name="Gabaldon T."/>
            <person name="Kempken F."/>
            <person name="Kumar A."/>
            <person name="Marcet-Houben M."/>
            <person name="Poggeler S."/>
            <person name="Stajich J.E."/>
            <person name="Nowrousian M."/>
        </authorList>
    </citation>
    <scope>NUCLEOTIDE SEQUENCE [LARGE SCALE GENOMIC DNA]</scope>
    <source>
        <strain evidence="3">CBS 100304</strain>
        <tissue evidence="2">Vegetative mycelium</tissue>
    </source>
</reference>
<proteinExistence type="predicted"/>
<dbReference type="EMBL" id="HF935362">
    <property type="protein sequence ID" value="CCX07687.1"/>
    <property type="molecule type" value="Genomic_DNA"/>
</dbReference>
<feature type="compositionally biased region" description="Basic and acidic residues" evidence="1">
    <location>
        <begin position="37"/>
        <end position="51"/>
    </location>
</feature>